<organism evidence="1 2">
    <name type="scientific">Acaulospora colombiana</name>
    <dbReference type="NCBI Taxonomy" id="27376"/>
    <lineage>
        <taxon>Eukaryota</taxon>
        <taxon>Fungi</taxon>
        <taxon>Fungi incertae sedis</taxon>
        <taxon>Mucoromycota</taxon>
        <taxon>Glomeromycotina</taxon>
        <taxon>Glomeromycetes</taxon>
        <taxon>Diversisporales</taxon>
        <taxon>Acaulosporaceae</taxon>
        <taxon>Acaulospora</taxon>
    </lineage>
</organism>
<sequence length="127" mass="14882">VSPIVLESKWTFLWALSIQRRSSLFISSANAQRKEMSYHVLMDIHTDHHSLRVITKIDQRAREWISSFFMNHQPMGTNQGRGPQQFLRAYVKDTHDISGGEKEYPLSIWVDPKRSSGLLRIYIFHII</sequence>
<accession>A0ACA9QVI0</accession>
<dbReference type="Proteomes" id="UP000789525">
    <property type="component" value="Unassembled WGS sequence"/>
</dbReference>
<reference evidence="1" key="1">
    <citation type="submission" date="2021-06" db="EMBL/GenBank/DDBJ databases">
        <authorList>
            <person name="Kallberg Y."/>
            <person name="Tangrot J."/>
            <person name="Rosling A."/>
        </authorList>
    </citation>
    <scope>NUCLEOTIDE SEQUENCE</scope>
    <source>
        <strain evidence="1">CL356</strain>
    </source>
</reference>
<comment type="caution">
    <text evidence="1">The sequence shown here is derived from an EMBL/GenBank/DDBJ whole genome shotgun (WGS) entry which is preliminary data.</text>
</comment>
<name>A0ACA9QVI0_9GLOM</name>
<proteinExistence type="predicted"/>
<protein>
    <submittedName>
        <fullName evidence="1">4544_t:CDS:1</fullName>
    </submittedName>
</protein>
<evidence type="ECO:0000313" key="2">
    <source>
        <dbReference type="Proteomes" id="UP000789525"/>
    </source>
</evidence>
<keyword evidence="2" id="KW-1185">Reference proteome</keyword>
<dbReference type="EMBL" id="CAJVPT010061772">
    <property type="protein sequence ID" value="CAG8765877.1"/>
    <property type="molecule type" value="Genomic_DNA"/>
</dbReference>
<gene>
    <name evidence="1" type="ORF">ACOLOM_LOCUS13452</name>
</gene>
<evidence type="ECO:0000313" key="1">
    <source>
        <dbReference type="EMBL" id="CAG8765877.1"/>
    </source>
</evidence>
<feature type="non-terminal residue" evidence="1">
    <location>
        <position position="1"/>
    </location>
</feature>